<gene>
    <name evidence="9" type="ORF">PCAR00345_LOCUS25004</name>
</gene>
<keyword evidence="5" id="KW-0256">Endoplasmic reticulum</keyword>
<comment type="similarity">
    <text evidence="3">Belongs to the protein disulfide isomerase family.</text>
</comment>
<proteinExistence type="inferred from homology"/>
<reference evidence="9" key="1">
    <citation type="submission" date="2021-01" db="EMBL/GenBank/DDBJ databases">
        <authorList>
            <person name="Corre E."/>
            <person name="Pelletier E."/>
            <person name="Niang G."/>
            <person name="Scheremetjew M."/>
            <person name="Finn R."/>
            <person name="Kale V."/>
            <person name="Holt S."/>
            <person name="Cochrane G."/>
            <person name="Meng A."/>
            <person name="Brown T."/>
            <person name="Cohen L."/>
        </authorList>
    </citation>
    <scope>NUCLEOTIDE SEQUENCE</scope>
    <source>
        <strain evidence="9">CCMP645</strain>
    </source>
</reference>
<dbReference type="AlphaFoldDB" id="A0A7S4BP90"/>
<keyword evidence="6" id="KW-0413">Isomerase</keyword>
<dbReference type="EMBL" id="HBIZ01039223">
    <property type="protein sequence ID" value="CAE0772392.1"/>
    <property type="molecule type" value="Transcribed_RNA"/>
</dbReference>
<dbReference type="GO" id="GO:0034976">
    <property type="term" value="P:response to endoplasmic reticulum stress"/>
    <property type="evidence" value="ECO:0007669"/>
    <property type="project" value="TreeGrafter"/>
</dbReference>
<evidence type="ECO:0000256" key="3">
    <source>
        <dbReference type="ARBA" id="ARBA00006347"/>
    </source>
</evidence>
<dbReference type="GO" id="GO:0005788">
    <property type="term" value="C:endoplasmic reticulum lumen"/>
    <property type="evidence" value="ECO:0007669"/>
    <property type="project" value="UniProtKB-SubCell"/>
</dbReference>
<dbReference type="GO" id="GO:0003756">
    <property type="term" value="F:protein disulfide isomerase activity"/>
    <property type="evidence" value="ECO:0007669"/>
    <property type="project" value="UniProtKB-EC"/>
</dbReference>
<feature type="signal peptide" evidence="8">
    <location>
        <begin position="1"/>
        <end position="29"/>
    </location>
</feature>
<dbReference type="SUPFAM" id="SSF52833">
    <property type="entry name" value="Thioredoxin-like"/>
    <property type="match status" value="2"/>
</dbReference>
<evidence type="ECO:0000313" key="9">
    <source>
        <dbReference type="EMBL" id="CAE0772392.1"/>
    </source>
</evidence>
<organism evidence="9">
    <name type="scientific">Chrysotila carterae</name>
    <name type="common">Marine alga</name>
    <name type="synonym">Syracosphaera carterae</name>
    <dbReference type="NCBI Taxonomy" id="13221"/>
    <lineage>
        <taxon>Eukaryota</taxon>
        <taxon>Haptista</taxon>
        <taxon>Haptophyta</taxon>
        <taxon>Prymnesiophyceae</taxon>
        <taxon>Isochrysidales</taxon>
        <taxon>Isochrysidaceae</taxon>
        <taxon>Chrysotila</taxon>
    </lineage>
</organism>
<accession>A0A7S4BP90</accession>
<dbReference type="CDD" id="cd02981">
    <property type="entry name" value="PDI_b_family"/>
    <property type="match status" value="1"/>
</dbReference>
<evidence type="ECO:0000256" key="2">
    <source>
        <dbReference type="ARBA" id="ARBA00004319"/>
    </source>
</evidence>
<keyword evidence="7" id="KW-0676">Redox-active center</keyword>
<dbReference type="Pfam" id="PF13848">
    <property type="entry name" value="Thioredoxin_6"/>
    <property type="match status" value="1"/>
</dbReference>
<comment type="subcellular location">
    <subcellularLocation>
        <location evidence="2">Endoplasmic reticulum lumen</location>
    </subcellularLocation>
</comment>
<dbReference type="PANTHER" id="PTHR18929:SF132">
    <property type="entry name" value="PROTEIN DISULFIDE-ISOMERASE A3"/>
    <property type="match status" value="1"/>
</dbReference>
<protein>
    <recommendedName>
        <fullName evidence="4">protein disulfide-isomerase</fullName>
        <ecNumber evidence="4">5.3.4.1</ecNumber>
    </recommendedName>
</protein>
<evidence type="ECO:0000256" key="6">
    <source>
        <dbReference type="ARBA" id="ARBA00023235"/>
    </source>
</evidence>
<evidence type="ECO:0000256" key="4">
    <source>
        <dbReference type="ARBA" id="ARBA00012723"/>
    </source>
</evidence>
<evidence type="ECO:0000256" key="1">
    <source>
        <dbReference type="ARBA" id="ARBA00001182"/>
    </source>
</evidence>
<dbReference type="EC" id="5.3.4.1" evidence="4"/>
<evidence type="ECO:0000256" key="7">
    <source>
        <dbReference type="ARBA" id="ARBA00023284"/>
    </source>
</evidence>
<dbReference type="PANTHER" id="PTHR18929">
    <property type="entry name" value="PROTEIN DISULFIDE ISOMERASE"/>
    <property type="match status" value="1"/>
</dbReference>
<dbReference type="Gene3D" id="3.40.30.10">
    <property type="entry name" value="Glutaredoxin"/>
    <property type="match status" value="3"/>
</dbReference>
<comment type="catalytic activity">
    <reaction evidence="1">
        <text>Catalyzes the rearrangement of -S-S- bonds in proteins.</text>
        <dbReference type="EC" id="5.3.4.1"/>
    </reaction>
</comment>
<name>A0A7S4BP90_CHRCT</name>
<feature type="chain" id="PRO_5030959037" description="protein disulfide-isomerase" evidence="8">
    <location>
        <begin position="30"/>
        <end position="518"/>
    </location>
</feature>
<sequence>MGAQRRSARAVVAHATLWLLLLSAHSACCKKKAEGSLLQLTDETLQAALQEHPLLLISVSVPDCEVCAALERQMKAAEAQLRVQAKNAVVLGRLKITSADSPVLARIVQGALTLPKLIIFREGEAMDYVGSFDKASILETMLRETSRDTIQGLRSVKQTERFLHLDSWSSQHADDEKPPRVVGFFPSNESAAYAVYRTSARKLQGLISFGECFDPTIQRKFLGSPTRKPVIQLVKADKRERKLTYSGPLAPAALSRWIATHSVALVQDLSTESSIESHMAIGVPLFLLLMPDSYEEELGELIVHFRSVAARVREKLLFGYGFKDTEPWPQFAQQLGIDHSSTGAFWMIVGSDMTPTGRDWSTAWLRPPSLGFQIYAMEARGKETAADVTEEKIWKFVNKFLSEVERFSPPDLLAGQVEVEEEEAEAVHAAPQGAEGDAAARNYDKLLRERLSSLQMNFNSGIANVKKALDDVQDSPQQLRGRIPSITSTVSNMELRLKKDLLDLKRQLTNVAQNKEEL</sequence>
<keyword evidence="8" id="KW-0732">Signal</keyword>
<evidence type="ECO:0000256" key="8">
    <source>
        <dbReference type="SAM" id="SignalP"/>
    </source>
</evidence>
<dbReference type="InterPro" id="IPR036249">
    <property type="entry name" value="Thioredoxin-like_sf"/>
</dbReference>
<dbReference type="GO" id="GO:0006457">
    <property type="term" value="P:protein folding"/>
    <property type="evidence" value="ECO:0007669"/>
    <property type="project" value="TreeGrafter"/>
</dbReference>
<evidence type="ECO:0000256" key="5">
    <source>
        <dbReference type="ARBA" id="ARBA00022824"/>
    </source>
</evidence>